<keyword evidence="2" id="KW-1185">Reference proteome</keyword>
<evidence type="ECO:0000313" key="1">
    <source>
        <dbReference type="EMBL" id="WOH01915.1"/>
    </source>
</evidence>
<dbReference type="Proteomes" id="UP000077755">
    <property type="component" value="Chromosome 5"/>
</dbReference>
<name>A0A164Z5N3_DAUCS</name>
<dbReference type="EMBL" id="CP093347">
    <property type="protein sequence ID" value="WOH01915.1"/>
    <property type="molecule type" value="Genomic_DNA"/>
</dbReference>
<dbReference type="Gramene" id="KZM95371">
    <property type="protein sequence ID" value="KZM95371"/>
    <property type="gene ID" value="DCAR_018613"/>
</dbReference>
<sequence length="67" mass="7632">MSTMSYGLAEVYVMRKLQKDKMSKTGARVKKELTREDAVDYKKKNVDSGCFSMVLKKIHPNINSSSE</sequence>
<dbReference type="PANTHER" id="PTHR34950:SF8">
    <property type="entry name" value="TPX2 C-TERMINAL DOMAIN-CONTAINING PROTEIN"/>
    <property type="match status" value="1"/>
</dbReference>
<dbReference type="PANTHER" id="PTHR34950">
    <property type="entry name" value="OS04G0457400 PROTEIN"/>
    <property type="match status" value="1"/>
</dbReference>
<proteinExistence type="predicted"/>
<gene>
    <name evidence="1" type="ORF">DCAR_0521301</name>
</gene>
<accession>A0A164Z5N3</accession>
<organism evidence="1 2">
    <name type="scientific">Daucus carota subsp. sativus</name>
    <name type="common">Carrot</name>
    <dbReference type="NCBI Taxonomy" id="79200"/>
    <lineage>
        <taxon>Eukaryota</taxon>
        <taxon>Viridiplantae</taxon>
        <taxon>Streptophyta</taxon>
        <taxon>Embryophyta</taxon>
        <taxon>Tracheophyta</taxon>
        <taxon>Spermatophyta</taxon>
        <taxon>Magnoliopsida</taxon>
        <taxon>eudicotyledons</taxon>
        <taxon>Gunneridae</taxon>
        <taxon>Pentapetalae</taxon>
        <taxon>asterids</taxon>
        <taxon>campanulids</taxon>
        <taxon>Apiales</taxon>
        <taxon>Apiaceae</taxon>
        <taxon>Apioideae</taxon>
        <taxon>Scandiceae</taxon>
        <taxon>Daucinae</taxon>
        <taxon>Daucus</taxon>
        <taxon>Daucus sect. Daucus</taxon>
    </lineage>
</organism>
<dbReference type="AlphaFoldDB" id="A0A164Z5N3"/>
<protein>
    <submittedName>
        <fullName evidence="1">Uncharacterized protein</fullName>
    </submittedName>
</protein>
<reference evidence="1" key="2">
    <citation type="submission" date="2022-03" db="EMBL/GenBank/DDBJ databases">
        <title>Draft title - Genomic analysis of global carrot germplasm unveils the trajectory of domestication and the origin of high carotenoid orange carrot.</title>
        <authorList>
            <person name="Iorizzo M."/>
            <person name="Ellison S."/>
            <person name="Senalik D."/>
            <person name="Macko-Podgorni A."/>
            <person name="Grzebelus D."/>
            <person name="Bostan H."/>
            <person name="Rolling W."/>
            <person name="Curaba J."/>
            <person name="Simon P."/>
        </authorList>
    </citation>
    <scope>NUCLEOTIDE SEQUENCE</scope>
    <source>
        <tissue evidence="1">Leaf</tissue>
    </source>
</reference>
<evidence type="ECO:0000313" key="2">
    <source>
        <dbReference type="Proteomes" id="UP000077755"/>
    </source>
</evidence>
<reference evidence="1" key="1">
    <citation type="journal article" date="2016" name="Nat. Genet.">
        <title>A high-quality carrot genome assembly provides new insights into carotenoid accumulation and asterid genome evolution.</title>
        <authorList>
            <person name="Iorizzo M."/>
            <person name="Ellison S."/>
            <person name="Senalik D."/>
            <person name="Zeng P."/>
            <person name="Satapoomin P."/>
            <person name="Huang J."/>
            <person name="Bowman M."/>
            <person name="Iovene M."/>
            <person name="Sanseverino W."/>
            <person name="Cavagnaro P."/>
            <person name="Yildiz M."/>
            <person name="Macko-Podgorni A."/>
            <person name="Moranska E."/>
            <person name="Grzebelus E."/>
            <person name="Grzebelus D."/>
            <person name="Ashrafi H."/>
            <person name="Zheng Z."/>
            <person name="Cheng S."/>
            <person name="Spooner D."/>
            <person name="Van Deynze A."/>
            <person name="Simon P."/>
        </authorList>
    </citation>
    <scope>NUCLEOTIDE SEQUENCE</scope>
    <source>
        <tissue evidence="1">Leaf</tissue>
    </source>
</reference>